<evidence type="ECO:0000313" key="2">
    <source>
        <dbReference type="EMBL" id="KAF2685157.1"/>
    </source>
</evidence>
<dbReference type="Proteomes" id="UP000799291">
    <property type="component" value="Unassembled WGS sequence"/>
</dbReference>
<reference evidence="2" key="1">
    <citation type="journal article" date="2020" name="Stud. Mycol.">
        <title>101 Dothideomycetes genomes: a test case for predicting lifestyles and emergence of pathogens.</title>
        <authorList>
            <person name="Haridas S."/>
            <person name="Albert R."/>
            <person name="Binder M."/>
            <person name="Bloem J."/>
            <person name="Labutti K."/>
            <person name="Salamov A."/>
            <person name="Andreopoulos B."/>
            <person name="Baker S."/>
            <person name="Barry K."/>
            <person name="Bills G."/>
            <person name="Bluhm B."/>
            <person name="Cannon C."/>
            <person name="Castanera R."/>
            <person name="Culley D."/>
            <person name="Daum C."/>
            <person name="Ezra D."/>
            <person name="Gonzalez J."/>
            <person name="Henrissat B."/>
            <person name="Kuo A."/>
            <person name="Liang C."/>
            <person name="Lipzen A."/>
            <person name="Lutzoni F."/>
            <person name="Magnuson J."/>
            <person name="Mondo S."/>
            <person name="Nolan M."/>
            <person name="Ohm R."/>
            <person name="Pangilinan J."/>
            <person name="Park H.-J."/>
            <person name="Ramirez L."/>
            <person name="Alfaro M."/>
            <person name="Sun H."/>
            <person name="Tritt A."/>
            <person name="Yoshinaga Y."/>
            <person name="Zwiers L.-H."/>
            <person name="Turgeon B."/>
            <person name="Goodwin S."/>
            <person name="Spatafora J."/>
            <person name="Crous P."/>
            <person name="Grigoriev I."/>
        </authorList>
    </citation>
    <scope>NUCLEOTIDE SEQUENCE</scope>
    <source>
        <strain evidence="2">CBS 122367</strain>
    </source>
</reference>
<gene>
    <name evidence="2" type="ORF">K458DRAFT_486799</name>
</gene>
<dbReference type="AlphaFoldDB" id="A0A6G1J3R3"/>
<sequence length="197" mass="21449">MFTTIAALLPLACLAIAAPAGTGCTPTKEAKVARFDDLPYTEGSMNQIPPHYYGLSYFTFQVDQYDHWIPPTSGNQWAMAFGGSGNISIPDSPPKSTFELDSFSYACVSGVPQPECAISVWGWKANGKVIKRKIKFPKLDPAPVEAYVMNKTKFSHEWRDLKSLGFSIARADNGGDMYGGLALDDIAYTITFGCPDS</sequence>
<accession>A0A6G1J3R3</accession>
<feature type="chain" id="PRO_5026179868" description="Ubiquitin 3 binding protein But2 C-terminal domain-containing protein" evidence="1">
    <location>
        <begin position="18"/>
        <end position="197"/>
    </location>
</feature>
<protein>
    <recommendedName>
        <fullName evidence="4">Ubiquitin 3 binding protein But2 C-terminal domain-containing protein</fullName>
    </recommendedName>
</protein>
<feature type="signal peptide" evidence="1">
    <location>
        <begin position="1"/>
        <end position="17"/>
    </location>
</feature>
<keyword evidence="1" id="KW-0732">Signal</keyword>
<organism evidence="2 3">
    <name type="scientific">Lentithecium fluviatile CBS 122367</name>
    <dbReference type="NCBI Taxonomy" id="1168545"/>
    <lineage>
        <taxon>Eukaryota</taxon>
        <taxon>Fungi</taxon>
        <taxon>Dikarya</taxon>
        <taxon>Ascomycota</taxon>
        <taxon>Pezizomycotina</taxon>
        <taxon>Dothideomycetes</taxon>
        <taxon>Pleosporomycetidae</taxon>
        <taxon>Pleosporales</taxon>
        <taxon>Massarineae</taxon>
        <taxon>Lentitheciaceae</taxon>
        <taxon>Lentithecium</taxon>
    </lineage>
</organism>
<keyword evidence="3" id="KW-1185">Reference proteome</keyword>
<name>A0A6G1J3R3_9PLEO</name>
<proteinExistence type="predicted"/>
<dbReference type="OrthoDB" id="3861746at2759"/>
<evidence type="ECO:0008006" key="4">
    <source>
        <dbReference type="Google" id="ProtNLM"/>
    </source>
</evidence>
<evidence type="ECO:0000313" key="3">
    <source>
        <dbReference type="Proteomes" id="UP000799291"/>
    </source>
</evidence>
<evidence type="ECO:0000256" key="1">
    <source>
        <dbReference type="SAM" id="SignalP"/>
    </source>
</evidence>
<dbReference type="EMBL" id="MU005579">
    <property type="protein sequence ID" value="KAF2685157.1"/>
    <property type="molecule type" value="Genomic_DNA"/>
</dbReference>